<dbReference type="Proteomes" id="UP000597656">
    <property type="component" value="Unassembled WGS sequence"/>
</dbReference>
<accession>A0ABQ2IS84</accession>
<gene>
    <name evidence="1" type="ORF">GCM10011609_85210</name>
</gene>
<dbReference type="EMBL" id="BMNC01000029">
    <property type="protein sequence ID" value="GGN28757.1"/>
    <property type="molecule type" value="Genomic_DNA"/>
</dbReference>
<evidence type="ECO:0000313" key="2">
    <source>
        <dbReference type="Proteomes" id="UP000597656"/>
    </source>
</evidence>
<name>A0ABQ2IS84_9PSEU</name>
<organism evidence="1 2">
    <name type="scientific">Lentzea pudingi</name>
    <dbReference type="NCBI Taxonomy" id="1789439"/>
    <lineage>
        <taxon>Bacteria</taxon>
        <taxon>Bacillati</taxon>
        <taxon>Actinomycetota</taxon>
        <taxon>Actinomycetes</taxon>
        <taxon>Pseudonocardiales</taxon>
        <taxon>Pseudonocardiaceae</taxon>
        <taxon>Lentzea</taxon>
    </lineage>
</organism>
<reference evidence="2" key="1">
    <citation type="journal article" date="2019" name="Int. J. Syst. Evol. Microbiol.">
        <title>The Global Catalogue of Microorganisms (GCM) 10K type strain sequencing project: providing services to taxonomists for standard genome sequencing and annotation.</title>
        <authorList>
            <consortium name="The Broad Institute Genomics Platform"/>
            <consortium name="The Broad Institute Genome Sequencing Center for Infectious Disease"/>
            <person name="Wu L."/>
            <person name="Ma J."/>
        </authorList>
    </citation>
    <scope>NUCLEOTIDE SEQUENCE [LARGE SCALE GENOMIC DNA]</scope>
    <source>
        <strain evidence="2">CGMCC 4.7319</strain>
    </source>
</reference>
<evidence type="ECO:0000313" key="1">
    <source>
        <dbReference type="EMBL" id="GGN28757.1"/>
    </source>
</evidence>
<proteinExistence type="predicted"/>
<protein>
    <submittedName>
        <fullName evidence="1">Uncharacterized protein</fullName>
    </submittedName>
</protein>
<sequence length="115" mass="13097">MTNGVLEKMLRDELHGDLAQLIRIMAEGDDESVLSVARQDVPRLVRVLRALTEQHKPDANGRCTECRRGWLRWLPGACRMLLVVRLAWTVDGLEEPVVVPKVRGCSAVRRGRSRW</sequence>
<keyword evidence="2" id="KW-1185">Reference proteome</keyword>
<comment type="caution">
    <text evidence="1">The sequence shown here is derived from an EMBL/GenBank/DDBJ whole genome shotgun (WGS) entry which is preliminary data.</text>
</comment>